<dbReference type="PANTHER" id="PTHR19965:SF35">
    <property type="entry name" value="RNA ANNEALING PROTEIN YRA1"/>
    <property type="match status" value="1"/>
</dbReference>
<evidence type="ECO:0000313" key="7">
    <source>
        <dbReference type="Proteomes" id="UP000516437"/>
    </source>
</evidence>
<dbReference type="PROSITE" id="PS50102">
    <property type="entry name" value="RRM"/>
    <property type="match status" value="1"/>
</dbReference>
<reference evidence="5 7" key="2">
    <citation type="journal article" date="2019" name="Plant Biotechnol. J.">
        <title>The red bayberry genome and genetic basis of sex determination.</title>
        <authorList>
            <person name="Jia H.M."/>
            <person name="Jia H.J."/>
            <person name="Cai Q.L."/>
            <person name="Wang Y."/>
            <person name="Zhao H.B."/>
            <person name="Yang W.F."/>
            <person name="Wang G.Y."/>
            <person name="Li Y.H."/>
            <person name="Zhan D.L."/>
            <person name="Shen Y.T."/>
            <person name="Niu Q.F."/>
            <person name="Chang L."/>
            <person name="Qiu J."/>
            <person name="Zhao L."/>
            <person name="Xie H.B."/>
            <person name="Fu W.Y."/>
            <person name="Jin J."/>
            <person name="Li X.W."/>
            <person name="Jiao Y."/>
            <person name="Zhou C.C."/>
            <person name="Tu T."/>
            <person name="Chai C.Y."/>
            <person name="Gao J.L."/>
            <person name="Fan L.J."/>
            <person name="van de Weg E."/>
            <person name="Wang J.Y."/>
            <person name="Gao Z.S."/>
        </authorList>
    </citation>
    <scope>NUCLEOTIDE SEQUENCE [LARGE SCALE GENOMIC DNA]</scope>
    <source>
        <tissue evidence="5">Leaves</tissue>
    </source>
</reference>
<accession>A0A6A1VYY3</accession>
<evidence type="ECO:0000259" key="4">
    <source>
        <dbReference type="PROSITE" id="PS50102"/>
    </source>
</evidence>
<feature type="region of interest" description="Disordered" evidence="3">
    <location>
        <begin position="19"/>
        <end position="42"/>
    </location>
</feature>
<dbReference type="CDD" id="cd12680">
    <property type="entry name" value="RRM_THOC4"/>
    <property type="match status" value="1"/>
</dbReference>
<feature type="domain" description="RRM" evidence="4">
    <location>
        <begin position="81"/>
        <end position="158"/>
    </location>
</feature>
<dbReference type="GO" id="GO:0003729">
    <property type="term" value="F:mRNA binding"/>
    <property type="evidence" value="ECO:0007669"/>
    <property type="project" value="TreeGrafter"/>
</dbReference>
<dbReference type="Gene3D" id="3.30.70.330">
    <property type="match status" value="1"/>
</dbReference>
<dbReference type="InterPro" id="IPR012677">
    <property type="entry name" value="Nucleotide-bd_a/b_plait_sf"/>
</dbReference>
<dbReference type="AlphaFoldDB" id="A0A6A1VYY3"/>
<dbReference type="EMBL" id="RXIC02000021">
    <property type="protein sequence ID" value="KAB1217913.1"/>
    <property type="molecule type" value="Genomic_DNA"/>
</dbReference>
<organism evidence="5 7">
    <name type="scientific">Morella rubra</name>
    <name type="common">Chinese bayberry</name>
    <dbReference type="NCBI Taxonomy" id="262757"/>
    <lineage>
        <taxon>Eukaryota</taxon>
        <taxon>Viridiplantae</taxon>
        <taxon>Streptophyta</taxon>
        <taxon>Embryophyta</taxon>
        <taxon>Tracheophyta</taxon>
        <taxon>Spermatophyta</taxon>
        <taxon>Magnoliopsida</taxon>
        <taxon>eudicotyledons</taxon>
        <taxon>Gunneridae</taxon>
        <taxon>Pentapetalae</taxon>
        <taxon>rosids</taxon>
        <taxon>fabids</taxon>
        <taxon>Fagales</taxon>
        <taxon>Myricaceae</taxon>
        <taxon>Morella</taxon>
    </lineage>
</organism>
<evidence type="ECO:0000313" key="5">
    <source>
        <dbReference type="EMBL" id="KAB1217913.1"/>
    </source>
</evidence>
<proteinExistence type="predicted"/>
<evidence type="ECO:0000256" key="1">
    <source>
        <dbReference type="ARBA" id="ARBA00022884"/>
    </source>
</evidence>
<dbReference type="OrthoDB" id="1049195at2759"/>
<sequence>MSKKLDMSLDDVIMNSRRSGEYSGTYRGRGRASGPGPDRRFATRTVPRMAPYYPPQPMPMIDPNFQQQMTLGGGHNTEEGTKLYISNLDYGVSNGDIQVLFSEVGELKRYSIHYDRSGRSKGTAEVVFFRQLDAVAAVKRYNNVQLDGKPMKIELVGVNLVTPAVVPPSTSSILGKPIGILRRVAYGSSSHHFIVFNIASYYTSPPVHQNMILVVFGSGEGRAGLRDWVHGGGFGRGLARGRAQGKGRVEKLTAEDLDADLEKYRLEAMQIN</sequence>
<comment type="caution">
    <text evidence="5">The sequence shown here is derived from an EMBL/GenBank/DDBJ whole genome shotgun (WGS) entry which is preliminary data.</text>
</comment>
<dbReference type="SMART" id="SM00360">
    <property type="entry name" value="RRM"/>
    <property type="match status" value="1"/>
</dbReference>
<dbReference type="EMBL" id="RXIC02000021">
    <property type="protein sequence ID" value="KAB1217936.1"/>
    <property type="molecule type" value="Genomic_DNA"/>
</dbReference>
<name>A0A6A1VYY3_9ROSI</name>
<evidence type="ECO:0000313" key="6">
    <source>
        <dbReference type="EMBL" id="KAB1217936.1"/>
    </source>
</evidence>
<dbReference type="Pfam" id="PF13865">
    <property type="entry name" value="FoP_duplication"/>
    <property type="match status" value="1"/>
</dbReference>
<dbReference type="PANTHER" id="PTHR19965">
    <property type="entry name" value="RNA AND EXPORT FACTOR BINDING PROTEIN"/>
    <property type="match status" value="1"/>
</dbReference>
<gene>
    <name evidence="6" type="ORF">CJ030_MR3G014654</name>
    <name evidence="5" type="ORF">CJ030_MR3G014677</name>
</gene>
<dbReference type="GO" id="GO:0005634">
    <property type="term" value="C:nucleus"/>
    <property type="evidence" value="ECO:0007669"/>
    <property type="project" value="TreeGrafter"/>
</dbReference>
<reference evidence="5" key="1">
    <citation type="submission" date="2018-07" db="EMBL/GenBank/DDBJ databases">
        <authorList>
            <person name="Gao Z.-S."/>
            <person name="Jia H.-M."/>
            <person name="Jia H.-J."/>
            <person name="Cai Q.-L."/>
            <person name="Wang Y."/>
            <person name="Zhao H.-B."/>
        </authorList>
    </citation>
    <scope>NUCLEOTIDE SEQUENCE</scope>
    <source>
        <tissue evidence="5">Leaves</tissue>
    </source>
</reference>
<dbReference type="InterPro" id="IPR000504">
    <property type="entry name" value="RRM_dom"/>
</dbReference>
<evidence type="ECO:0000256" key="3">
    <source>
        <dbReference type="SAM" id="MobiDB-lite"/>
    </source>
</evidence>
<protein>
    <submittedName>
        <fullName evidence="5">THO complex subunit 4B</fullName>
    </submittedName>
</protein>
<dbReference type="SUPFAM" id="SSF54928">
    <property type="entry name" value="RNA-binding domain, RBD"/>
    <property type="match status" value="1"/>
</dbReference>
<evidence type="ECO:0000256" key="2">
    <source>
        <dbReference type="PROSITE-ProRule" id="PRU00176"/>
    </source>
</evidence>
<dbReference type="Pfam" id="PF00076">
    <property type="entry name" value="RRM_1"/>
    <property type="match status" value="1"/>
</dbReference>
<dbReference type="GO" id="GO:0006406">
    <property type="term" value="P:mRNA export from nucleus"/>
    <property type="evidence" value="ECO:0007669"/>
    <property type="project" value="TreeGrafter"/>
</dbReference>
<reference evidence="5" key="3">
    <citation type="submission" date="2019-09" db="EMBL/GenBank/DDBJ databases">
        <authorList>
            <person name="Gao Z."/>
        </authorList>
    </citation>
    <scope>NUCLEOTIDE SEQUENCE</scope>
    <source>
        <tissue evidence="5">Leaves</tissue>
    </source>
</reference>
<dbReference type="SMART" id="SM01218">
    <property type="entry name" value="FoP_duplication"/>
    <property type="match status" value="1"/>
</dbReference>
<dbReference type="InterPro" id="IPR035979">
    <property type="entry name" value="RBD_domain_sf"/>
</dbReference>
<keyword evidence="1 2" id="KW-0694">RNA-binding</keyword>
<keyword evidence="7" id="KW-1185">Reference proteome</keyword>
<dbReference type="Proteomes" id="UP000516437">
    <property type="component" value="Chromosome 3"/>
</dbReference>
<dbReference type="InterPro" id="IPR025715">
    <property type="entry name" value="FoP_C"/>
</dbReference>
<dbReference type="InterPro" id="IPR051229">
    <property type="entry name" value="ALYREF_mRNA_export"/>
</dbReference>